<evidence type="ECO:0000313" key="1">
    <source>
        <dbReference type="EMBL" id="RMQ24787.1"/>
    </source>
</evidence>
<reference evidence="1 2" key="1">
    <citation type="submission" date="2018-08" db="EMBL/GenBank/DDBJ databases">
        <title>Recombination of ecologically and evolutionarily significant loci maintains genetic cohesion in the Pseudomonas syringae species complex.</title>
        <authorList>
            <person name="Dillon M."/>
            <person name="Thakur S."/>
            <person name="Almeida R.N.D."/>
            <person name="Weir B.S."/>
            <person name="Guttman D.S."/>
        </authorList>
    </citation>
    <scope>NUCLEOTIDE SEQUENCE [LARGE SCALE GENOMIC DNA]</scope>
    <source>
        <strain evidence="1 2">ICMP 19074</strain>
    </source>
</reference>
<comment type="caution">
    <text evidence="1">The sequence shown here is derived from an EMBL/GenBank/DDBJ whole genome shotgun (WGS) entry which is preliminary data.</text>
</comment>
<organism evidence="1 2">
    <name type="scientific">Pseudomonas syringae pv. actinidiae</name>
    <dbReference type="NCBI Taxonomy" id="103796"/>
    <lineage>
        <taxon>Bacteria</taxon>
        <taxon>Pseudomonadati</taxon>
        <taxon>Pseudomonadota</taxon>
        <taxon>Gammaproteobacteria</taxon>
        <taxon>Pseudomonadales</taxon>
        <taxon>Pseudomonadaceae</taxon>
        <taxon>Pseudomonas</taxon>
        <taxon>Pseudomonas syringae</taxon>
    </lineage>
</organism>
<proteinExistence type="predicted"/>
<dbReference type="AlphaFoldDB" id="A0A3M4K6M3"/>
<dbReference type="EMBL" id="RBRB01000399">
    <property type="protein sequence ID" value="RMQ24787.1"/>
    <property type="molecule type" value="Genomic_DNA"/>
</dbReference>
<name>A0A3M4K6M3_PSESF</name>
<gene>
    <name evidence="1" type="ORF">ALQ07_02962</name>
</gene>
<accession>A0A3M4K6M3</accession>
<dbReference type="Proteomes" id="UP000273140">
    <property type="component" value="Unassembled WGS sequence"/>
</dbReference>
<dbReference type="RefSeq" id="WP_017703247.1">
    <property type="nucleotide sequence ID" value="NZ_RBRB01000399.1"/>
</dbReference>
<protein>
    <submittedName>
        <fullName evidence="1">Uncharacterized protein</fullName>
    </submittedName>
</protein>
<evidence type="ECO:0000313" key="2">
    <source>
        <dbReference type="Proteomes" id="UP000273140"/>
    </source>
</evidence>
<sequence length="111" mass="12177">MSENLSEEEMRAALFGNTGGPIGEPIQQQATLLEAVKPSTAKRLSSRLRVILHVTKEFEGPEDVFTHDADTLSTLIAEAEAKAAAKKKKYRYFNVISVAPAAGVFSKPRRF</sequence>